<reference evidence="2 3" key="1">
    <citation type="journal article" date="2012" name="Proc. Natl. Acad. Sci. U.S.A.">
        <title>Antigenic diversity is generated by distinct evolutionary mechanisms in African trypanosome species.</title>
        <authorList>
            <person name="Jackson A.P."/>
            <person name="Berry A."/>
            <person name="Aslett M."/>
            <person name="Allison H.C."/>
            <person name="Burton P."/>
            <person name="Vavrova-Anderson J."/>
            <person name="Brown R."/>
            <person name="Browne H."/>
            <person name="Corton N."/>
            <person name="Hauser H."/>
            <person name="Gamble J."/>
            <person name="Gilderthorp R."/>
            <person name="Marcello L."/>
            <person name="McQuillan J."/>
            <person name="Otto T.D."/>
            <person name="Quail M.A."/>
            <person name="Sanders M.J."/>
            <person name="van Tonder A."/>
            <person name="Ginger M.L."/>
            <person name="Field M.C."/>
            <person name="Barry J.D."/>
            <person name="Hertz-Fowler C."/>
            <person name="Berriman M."/>
        </authorList>
    </citation>
    <scope>NUCLEOTIDE SEQUENCE</scope>
    <source>
        <strain evidence="2 3">Y486</strain>
    </source>
</reference>
<feature type="chain" id="PRO_5003390647" evidence="1">
    <location>
        <begin position="26"/>
        <end position="335"/>
    </location>
</feature>
<accession>F9WPM4</accession>
<feature type="signal peptide" evidence="1">
    <location>
        <begin position="1"/>
        <end position="25"/>
    </location>
</feature>
<proteinExistence type="predicted"/>
<organism evidence="2 3">
    <name type="scientific">Trypanosoma vivax (strain Y486)</name>
    <dbReference type="NCBI Taxonomy" id="1055687"/>
    <lineage>
        <taxon>Eukaryota</taxon>
        <taxon>Discoba</taxon>
        <taxon>Euglenozoa</taxon>
        <taxon>Kinetoplastea</taxon>
        <taxon>Metakinetoplastina</taxon>
        <taxon>Trypanosomatida</taxon>
        <taxon>Trypanosomatidae</taxon>
        <taxon>Trypanosoma</taxon>
        <taxon>Duttonella</taxon>
    </lineage>
</organism>
<sequence>MKKNSPRCIALCLLTVLWFAAVCRASIGHADREPWKTEQKKKEEVFLCGAADLFVEWNVTFGALHKRAVKVNTTATKILQNPELYTNRTGMEQAATVAIEMVKGVMSNTSAALNASRGFMDGIERDFFNAFEAVKDYPDNFTFGHSNLEHDGKRESEILKFFKNVTMLFVKCKNRTNENVTIDSLEKKIMAEVDNETANLTEWEAEQRDKWNATLANVTTWLDGMKSYNHSETRKNVWKNSVSIRDIIVEDCDKICRNSSKGSKVPNIINSAYMNVMRHLDDIANKTVVNNSLEENGCDSVHELFKENISGVVFGNVTKSKEKIQEICKRLNVTL</sequence>
<dbReference type="VEuPathDB" id="TriTrypDB:TvY486_0002090"/>
<protein>
    <submittedName>
        <fullName evidence="2">Uncharacterized protein</fullName>
    </submittedName>
</protein>
<dbReference type="EMBL" id="CAEX01003536">
    <property type="protein sequence ID" value="CCD19501.1"/>
    <property type="molecule type" value="Genomic_DNA"/>
</dbReference>
<gene>
    <name evidence="2" type="ORF">TvY486_0002090</name>
</gene>
<dbReference type="Proteomes" id="UP000009027">
    <property type="component" value="Unassembled WGS sequence"/>
</dbReference>
<keyword evidence="3" id="KW-1185">Reference proteome</keyword>
<keyword evidence="1" id="KW-0732">Signal</keyword>
<evidence type="ECO:0000313" key="2">
    <source>
        <dbReference type="EMBL" id="CCD19501.1"/>
    </source>
</evidence>
<dbReference type="AlphaFoldDB" id="F9WPM4"/>
<name>F9WPM4_TRYVY</name>
<evidence type="ECO:0000256" key="1">
    <source>
        <dbReference type="SAM" id="SignalP"/>
    </source>
</evidence>
<evidence type="ECO:0000313" key="3">
    <source>
        <dbReference type="Proteomes" id="UP000009027"/>
    </source>
</evidence>